<sequence length="112" mass="12361">MKGHLATFGHPALPTYRGSWLSREPGSPYRLPAGAGRDRGDACRRLPRRTGSGTLLRPGQRCTFAANADPMAKGVDRALCEIVAERRQLDLDLAKAQVRSALANQRYHRDVH</sequence>
<feature type="region of interest" description="Disordered" evidence="1">
    <location>
        <begin position="1"/>
        <end position="54"/>
    </location>
</feature>
<dbReference type="KEGG" id="mbb:BCG_2353"/>
<evidence type="ECO:0000313" key="2">
    <source>
        <dbReference type="EMBL" id="CAL72341.1"/>
    </source>
</evidence>
<dbReference type="HOGENOM" id="CLU_2143058_0_0_11"/>
<dbReference type="AlphaFoldDB" id="A0A0H3M8E6"/>
<protein>
    <submittedName>
        <fullName evidence="2">Uncharacterized protein</fullName>
    </submittedName>
</protein>
<dbReference type="SMR" id="A0A0H3M8E6"/>
<proteinExistence type="predicted"/>
<dbReference type="EMBL" id="AM408590">
    <property type="protein sequence ID" value="CAL72341.1"/>
    <property type="molecule type" value="Genomic_DNA"/>
</dbReference>
<reference evidence="2 3" key="1">
    <citation type="journal article" date="2007" name="Proc. Natl. Acad. Sci. U.S.A.">
        <title>Genome plasticity of BCG and impact on vaccine efficacy.</title>
        <authorList>
            <person name="Brosch R."/>
            <person name="Gordon S.V."/>
            <person name="Garnier T."/>
            <person name="Eiglmeier K."/>
            <person name="Frigui W."/>
            <person name="Valenti P."/>
            <person name="Dos Santos S."/>
            <person name="Duthoy S."/>
            <person name="Lacroix C."/>
            <person name="Garcia-Pelayo C."/>
            <person name="Inwald J.K."/>
            <person name="Golby P."/>
            <person name="Garcia J.N."/>
            <person name="Hewinson R.G."/>
            <person name="Behr M.A."/>
            <person name="Quail M.A."/>
            <person name="Churcher C."/>
            <person name="Barrell B.G."/>
            <person name="Parkhill J."/>
            <person name="Cole S.T."/>
        </authorList>
    </citation>
    <scope>NUCLEOTIDE SEQUENCE [LARGE SCALE GENOMIC DNA]</scope>
    <source>
        <strain evidence="3">BCG / Pasteur 1173P2</strain>
    </source>
</reference>
<name>A0A0H3M8E6_MYCBP</name>
<evidence type="ECO:0000313" key="3">
    <source>
        <dbReference type="Proteomes" id="UP000001472"/>
    </source>
</evidence>
<accession>A0A0H3M8E6</accession>
<evidence type="ECO:0000256" key="1">
    <source>
        <dbReference type="SAM" id="MobiDB-lite"/>
    </source>
</evidence>
<gene>
    <name evidence="2" type="ordered locus">BCG_2353</name>
</gene>
<dbReference type="Proteomes" id="UP000001472">
    <property type="component" value="Chromosome"/>
</dbReference>
<organism evidence="2 3">
    <name type="scientific">Mycobacterium bovis (strain BCG / Pasteur 1173P2)</name>
    <dbReference type="NCBI Taxonomy" id="410289"/>
    <lineage>
        <taxon>Bacteria</taxon>
        <taxon>Bacillati</taxon>
        <taxon>Actinomycetota</taxon>
        <taxon>Actinomycetes</taxon>
        <taxon>Mycobacteriales</taxon>
        <taxon>Mycobacteriaceae</taxon>
        <taxon>Mycobacterium</taxon>
        <taxon>Mycobacterium tuberculosis complex</taxon>
    </lineage>
</organism>